<keyword evidence="5" id="KW-0997">Cell inner membrane</keyword>
<dbReference type="PROSITE" id="PS50928">
    <property type="entry name" value="ABC_TM1"/>
    <property type="match status" value="1"/>
</dbReference>
<dbReference type="GO" id="GO:0006865">
    <property type="term" value="P:amino acid transport"/>
    <property type="evidence" value="ECO:0007669"/>
    <property type="project" value="UniProtKB-KW"/>
</dbReference>
<proteinExistence type="inferred from homology"/>
<comment type="subcellular location">
    <subcellularLocation>
        <location evidence="1">Cell inner membrane</location>
        <topology evidence="1">Multi-pass membrane protein</topology>
    </subcellularLocation>
    <subcellularLocation>
        <location evidence="11">Cell membrane</location>
        <topology evidence="11">Multi-pass membrane protein</topology>
    </subcellularLocation>
</comment>
<feature type="domain" description="ABC transmembrane type-1" evidence="12">
    <location>
        <begin position="12"/>
        <end position="208"/>
    </location>
</feature>
<feature type="transmembrane region" description="Helical" evidence="11">
    <location>
        <begin position="50"/>
        <end position="68"/>
    </location>
</feature>
<dbReference type="InterPro" id="IPR000515">
    <property type="entry name" value="MetI-like"/>
</dbReference>
<evidence type="ECO:0000313" key="13">
    <source>
        <dbReference type="EMBL" id="KLV05581.1"/>
    </source>
</evidence>
<dbReference type="InterPro" id="IPR035906">
    <property type="entry name" value="MetI-like_sf"/>
</dbReference>
<dbReference type="NCBIfam" id="NF008336">
    <property type="entry name" value="PRK11122.1"/>
    <property type="match status" value="1"/>
</dbReference>
<sequence>MSDYIRELLNGLPITLSVTVVALIIGLALALLMTLILALKLPIAHSLTKLYLTLFTGTPLLVQIFLIYYGPGQFAIIRESALWPLFSSPWFCATLALTLNCAAYTTLLFHGALKRIPSGQWEACEALGFSQIQTLGILVPYALRRAFSAYSNEVIIVLKSSSLTSTITLLDITGYAQQLNAQTYDTLAVFGAAGILYLGMNGIIALVMLKIEHRILAFERTGSTA</sequence>
<protein>
    <recommendedName>
        <fullName evidence="10">Arginine ABC transporter permease protein ArtM</fullName>
    </recommendedName>
</protein>
<feature type="transmembrane region" description="Helical" evidence="11">
    <location>
        <begin position="187"/>
        <end position="209"/>
    </location>
</feature>
<evidence type="ECO:0000256" key="9">
    <source>
        <dbReference type="ARBA" id="ARBA00023136"/>
    </source>
</evidence>
<dbReference type="NCBIfam" id="TIGR01726">
    <property type="entry name" value="HEQRo_perm_3TM"/>
    <property type="match status" value="1"/>
</dbReference>
<comment type="similarity">
    <text evidence="2">Belongs to the binding-protein-dependent transport system permease family. HisMQ subfamily.</text>
</comment>
<keyword evidence="3 11" id="KW-0813">Transport</keyword>
<keyword evidence="14" id="KW-1185">Reference proteome</keyword>
<comment type="caution">
    <text evidence="13">The sequence shown here is derived from an EMBL/GenBank/DDBJ whole genome shotgun (WGS) entry which is preliminary data.</text>
</comment>
<organism evidence="13 14">
    <name type="scientific">Photobacterium aquae</name>
    <dbReference type="NCBI Taxonomy" id="1195763"/>
    <lineage>
        <taxon>Bacteria</taxon>
        <taxon>Pseudomonadati</taxon>
        <taxon>Pseudomonadota</taxon>
        <taxon>Gammaproteobacteria</taxon>
        <taxon>Vibrionales</taxon>
        <taxon>Vibrionaceae</taxon>
        <taxon>Photobacterium</taxon>
    </lineage>
</organism>
<dbReference type="Gene3D" id="1.10.3720.10">
    <property type="entry name" value="MetI-like"/>
    <property type="match status" value="1"/>
</dbReference>
<evidence type="ECO:0000256" key="4">
    <source>
        <dbReference type="ARBA" id="ARBA00022475"/>
    </source>
</evidence>
<evidence type="ECO:0000256" key="5">
    <source>
        <dbReference type="ARBA" id="ARBA00022519"/>
    </source>
</evidence>
<dbReference type="EMBL" id="LDOT01000013">
    <property type="protein sequence ID" value="KLV05581.1"/>
    <property type="molecule type" value="Genomic_DNA"/>
</dbReference>
<keyword evidence="4" id="KW-1003">Cell membrane</keyword>
<dbReference type="AlphaFoldDB" id="A0A0J1H182"/>
<dbReference type="PANTHER" id="PTHR30614">
    <property type="entry name" value="MEMBRANE COMPONENT OF AMINO ACID ABC TRANSPORTER"/>
    <property type="match status" value="1"/>
</dbReference>
<evidence type="ECO:0000256" key="6">
    <source>
        <dbReference type="ARBA" id="ARBA00022692"/>
    </source>
</evidence>
<dbReference type="Proteomes" id="UP000036097">
    <property type="component" value="Unassembled WGS sequence"/>
</dbReference>
<dbReference type="InterPro" id="IPR010065">
    <property type="entry name" value="AA_ABC_transptr_permease_3TM"/>
</dbReference>
<evidence type="ECO:0000259" key="12">
    <source>
        <dbReference type="PROSITE" id="PS50928"/>
    </source>
</evidence>
<evidence type="ECO:0000256" key="7">
    <source>
        <dbReference type="ARBA" id="ARBA00022970"/>
    </source>
</evidence>
<dbReference type="SUPFAM" id="SSF161098">
    <property type="entry name" value="MetI-like"/>
    <property type="match status" value="1"/>
</dbReference>
<evidence type="ECO:0000256" key="8">
    <source>
        <dbReference type="ARBA" id="ARBA00022989"/>
    </source>
</evidence>
<evidence type="ECO:0000256" key="10">
    <source>
        <dbReference type="ARBA" id="ARBA00040319"/>
    </source>
</evidence>
<dbReference type="Pfam" id="PF00528">
    <property type="entry name" value="BPD_transp_1"/>
    <property type="match status" value="1"/>
</dbReference>
<dbReference type="PANTHER" id="PTHR30614:SF10">
    <property type="entry name" value="ARGININE ABC TRANSPORTER PERMEASE PROTEIN ARTM"/>
    <property type="match status" value="1"/>
</dbReference>
<dbReference type="InterPro" id="IPR043429">
    <property type="entry name" value="ArtM/GltK/GlnP/TcyL/YhdX-like"/>
</dbReference>
<dbReference type="GO" id="GO:0022857">
    <property type="term" value="F:transmembrane transporter activity"/>
    <property type="evidence" value="ECO:0007669"/>
    <property type="project" value="InterPro"/>
</dbReference>
<evidence type="ECO:0000256" key="1">
    <source>
        <dbReference type="ARBA" id="ARBA00004429"/>
    </source>
</evidence>
<keyword evidence="7" id="KW-0029">Amino-acid transport</keyword>
<dbReference type="CDD" id="cd06261">
    <property type="entry name" value="TM_PBP2"/>
    <property type="match status" value="1"/>
</dbReference>
<keyword evidence="6 11" id="KW-0812">Transmembrane</keyword>
<dbReference type="STRING" id="1195763.ABT56_11525"/>
<evidence type="ECO:0000256" key="11">
    <source>
        <dbReference type="RuleBase" id="RU363032"/>
    </source>
</evidence>
<evidence type="ECO:0000256" key="2">
    <source>
        <dbReference type="ARBA" id="ARBA00010072"/>
    </source>
</evidence>
<reference evidence="13 14" key="1">
    <citation type="submission" date="2015-05" db="EMBL/GenBank/DDBJ databases">
        <title>Photobacterium galathea sp. nov.</title>
        <authorList>
            <person name="Machado H."/>
            <person name="Gram L."/>
        </authorList>
    </citation>
    <scope>NUCLEOTIDE SEQUENCE [LARGE SCALE GENOMIC DNA]</scope>
    <source>
        <strain evidence="13 14">CGMCC 1.12159</strain>
    </source>
</reference>
<dbReference type="PATRIC" id="fig|1195763.3.peg.2422"/>
<keyword evidence="9 11" id="KW-0472">Membrane</keyword>
<accession>A0A0J1H182</accession>
<feature type="transmembrane region" description="Helical" evidence="11">
    <location>
        <begin position="12"/>
        <end position="38"/>
    </location>
</feature>
<dbReference type="GO" id="GO:0043190">
    <property type="term" value="C:ATP-binding cassette (ABC) transporter complex"/>
    <property type="evidence" value="ECO:0007669"/>
    <property type="project" value="InterPro"/>
</dbReference>
<name>A0A0J1H182_9GAMM</name>
<keyword evidence="8 11" id="KW-1133">Transmembrane helix</keyword>
<feature type="transmembrane region" description="Helical" evidence="11">
    <location>
        <begin position="88"/>
        <end position="109"/>
    </location>
</feature>
<evidence type="ECO:0000256" key="3">
    <source>
        <dbReference type="ARBA" id="ARBA00022448"/>
    </source>
</evidence>
<evidence type="ECO:0000313" key="14">
    <source>
        <dbReference type="Proteomes" id="UP000036097"/>
    </source>
</evidence>
<gene>
    <name evidence="13" type="primary">artM</name>
    <name evidence="13" type="ORF">ABT56_11525</name>
</gene>